<accession>A0A7D5E7Y9</accession>
<name>A0A7D5E7Y9_9EURY</name>
<dbReference type="EMBL" id="CP058215">
    <property type="protein sequence ID" value="QLC49998.1"/>
    <property type="molecule type" value="Genomic_DNA"/>
</dbReference>
<gene>
    <name evidence="1" type="ORF">HWN40_06955</name>
</gene>
<evidence type="ECO:0000313" key="2">
    <source>
        <dbReference type="Proteomes" id="UP000509594"/>
    </source>
</evidence>
<keyword evidence="2" id="KW-1185">Reference proteome</keyword>
<dbReference type="OrthoDB" id="385596at2157"/>
<organism evidence="1 2">
    <name type="scientific">Methanolobus zinderi</name>
    <dbReference type="NCBI Taxonomy" id="536044"/>
    <lineage>
        <taxon>Archaea</taxon>
        <taxon>Methanobacteriati</taxon>
        <taxon>Methanobacteriota</taxon>
        <taxon>Stenosarchaea group</taxon>
        <taxon>Methanomicrobia</taxon>
        <taxon>Methanosarcinales</taxon>
        <taxon>Methanosarcinaceae</taxon>
        <taxon>Methanolobus</taxon>
    </lineage>
</organism>
<reference evidence="1 2" key="1">
    <citation type="submission" date="2020-06" db="EMBL/GenBank/DDBJ databases">
        <title>Methanolobus halotolerans sp. nov., isolated from a saline lake Tus in Siberia.</title>
        <authorList>
            <person name="Shen Y."/>
            <person name="Chen S.-C."/>
            <person name="Lai M.-C."/>
            <person name="Huang H.-H."/>
            <person name="Chiu H.-H."/>
            <person name="Tang S.-L."/>
            <person name="Rogozin D.Y."/>
            <person name="Degermendzhy A.G."/>
        </authorList>
    </citation>
    <scope>NUCLEOTIDE SEQUENCE [LARGE SCALE GENOMIC DNA]</scope>
    <source>
        <strain evidence="1 2">DSM 21339</strain>
    </source>
</reference>
<proteinExistence type="predicted"/>
<evidence type="ECO:0000313" key="1">
    <source>
        <dbReference type="EMBL" id="QLC49998.1"/>
    </source>
</evidence>
<dbReference type="AlphaFoldDB" id="A0A7D5E7Y9"/>
<protein>
    <submittedName>
        <fullName evidence="1">Uncharacterized protein</fullName>
    </submittedName>
</protein>
<dbReference type="Proteomes" id="UP000509594">
    <property type="component" value="Chromosome"/>
</dbReference>
<sequence length="361" mass="41520">MTLNKEKTYKRQDELMLFFNGNDIRVHNLEEYFKSRGVFLFSNTRRPLATVVSKFIYGVDSQEKIKRYIGTKAFPTVSGFILEPETSITFEELNRYFNANVLRTFENISDSKLLYVGVKHGVLVGEIEYSTTSSKTYSLFEVVTRNIRFEIINEGNVCIIFTFLEQAIDYSIVYGVINEIINTDSNIRFRIIEENLPVLGNTDKIHAFFKESISKINPLFEVIGITNFSRKKADDGNTKDLFEMNLLSGNLETKITGIDALISSLKNRSARLNGAGFVLHGRENGYLFLLKLISNDDKKRIEIGLNEIKKVPDGSMLESFSKKEDFYKFDSANVSDEEKKRQCPTFAVNSLYLYLFLVFHR</sequence>
<dbReference type="RefSeq" id="WP_176965054.1">
    <property type="nucleotide sequence ID" value="NZ_CP058215.1"/>
</dbReference>
<dbReference type="GeneID" id="55821400"/>
<dbReference type="KEGG" id="mzi:HWN40_06955"/>